<gene>
    <name evidence="7" type="ORF">J2S01_002062</name>
</gene>
<dbReference type="InterPro" id="IPR022642">
    <property type="entry name" value="CheR_C"/>
</dbReference>
<name>A0ABT9Y914_9FIRM</name>
<sequence>MDAKKREQALQIDETWGVPIYTLKNNLEGGISQVDERDWIAFKQKLKSKTGIDLDLYKEAQMKRRINNLVTRKGYSTFSSYFDFAVKDKDEFASFIEYLTINVSEFFRTPEKFSELESVIIPELLQKNTKLNIWSAGCSIGAEPYSIAMILDEKTPGARHRILASDLDVDILAKAKDGVYSDNELKAISLGRKQKYFTKTDDGRYAVSPTIKAKIEFRRHNLLKDSFETGFDLILCRNVVIYFTEEAKDKLYKEFFKALKPGGILFVGGTEAVLNYRDMGYENHRPFFYRRPL</sequence>
<dbReference type="PRINTS" id="PR00996">
    <property type="entry name" value="CHERMTFRASE"/>
</dbReference>
<evidence type="ECO:0000313" key="8">
    <source>
        <dbReference type="Proteomes" id="UP001239167"/>
    </source>
</evidence>
<dbReference type="Gene3D" id="3.40.50.150">
    <property type="entry name" value="Vaccinia Virus protein VP39"/>
    <property type="match status" value="1"/>
</dbReference>
<dbReference type="EMBL" id="JAUSUE010000015">
    <property type="protein sequence ID" value="MDQ0204334.1"/>
    <property type="molecule type" value="Genomic_DNA"/>
</dbReference>
<dbReference type="EC" id="2.1.1.80" evidence="2"/>
<evidence type="ECO:0000256" key="3">
    <source>
        <dbReference type="ARBA" id="ARBA00022603"/>
    </source>
</evidence>
<dbReference type="CDD" id="cd02440">
    <property type="entry name" value="AdoMet_MTases"/>
    <property type="match status" value="1"/>
</dbReference>
<dbReference type="InterPro" id="IPR050903">
    <property type="entry name" value="Bact_Chemotaxis_MeTrfase"/>
</dbReference>
<dbReference type="PANTHER" id="PTHR24422:SF19">
    <property type="entry name" value="CHEMOTAXIS PROTEIN METHYLTRANSFERASE"/>
    <property type="match status" value="1"/>
</dbReference>
<dbReference type="GO" id="GO:0032259">
    <property type="term" value="P:methylation"/>
    <property type="evidence" value="ECO:0007669"/>
    <property type="project" value="UniProtKB-KW"/>
</dbReference>
<dbReference type="SMART" id="SM00138">
    <property type="entry name" value="MeTrc"/>
    <property type="match status" value="1"/>
</dbReference>
<dbReference type="Pfam" id="PF01739">
    <property type="entry name" value="CheR"/>
    <property type="match status" value="1"/>
</dbReference>
<dbReference type="PROSITE" id="PS50123">
    <property type="entry name" value="CHER"/>
    <property type="match status" value="1"/>
</dbReference>
<evidence type="ECO:0000256" key="5">
    <source>
        <dbReference type="ARBA" id="ARBA00022691"/>
    </source>
</evidence>
<dbReference type="RefSeq" id="WP_196603678.1">
    <property type="nucleotide sequence ID" value="NZ_CP116940.1"/>
</dbReference>
<accession>A0ABT9Y914</accession>
<dbReference type="InterPro" id="IPR036804">
    <property type="entry name" value="CheR_N_sf"/>
</dbReference>
<dbReference type="GO" id="GO:0008983">
    <property type="term" value="F:protein-glutamate O-methyltransferase activity"/>
    <property type="evidence" value="ECO:0007669"/>
    <property type="project" value="UniProtKB-EC"/>
</dbReference>
<dbReference type="InterPro" id="IPR000780">
    <property type="entry name" value="CheR_MeTrfase"/>
</dbReference>
<keyword evidence="8" id="KW-1185">Reference proteome</keyword>
<evidence type="ECO:0000259" key="6">
    <source>
        <dbReference type="PROSITE" id="PS50123"/>
    </source>
</evidence>
<dbReference type="InterPro" id="IPR029063">
    <property type="entry name" value="SAM-dependent_MTases_sf"/>
</dbReference>
<protein>
    <recommendedName>
        <fullName evidence="2">protein-glutamate O-methyltransferase</fullName>
        <ecNumber evidence="2">2.1.1.80</ecNumber>
    </recommendedName>
</protein>
<dbReference type="SUPFAM" id="SSF53335">
    <property type="entry name" value="S-adenosyl-L-methionine-dependent methyltransferases"/>
    <property type="match status" value="1"/>
</dbReference>
<comment type="catalytic activity">
    <reaction evidence="1">
        <text>L-glutamyl-[protein] + S-adenosyl-L-methionine = [protein]-L-glutamate 5-O-methyl ester + S-adenosyl-L-homocysteine</text>
        <dbReference type="Rhea" id="RHEA:24452"/>
        <dbReference type="Rhea" id="RHEA-COMP:10208"/>
        <dbReference type="Rhea" id="RHEA-COMP:10311"/>
        <dbReference type="ChEBI" id="CHEBI:29973"/>
        <dbReference type="ChEBI" id="CHEBI:57856"/>
        <dbReference type="ChEBI" id="CHEBI:59789"/>
        <dbReference type="ChEBI" id="CHEBI:82795"/>
        <dbReference type="EC" id="2.1.1.80"/>
    </reaction>
</comment>
<dbReference type="InterPro" id="IPR022641">
    <property type="entry name" value="CheR_N"/>
</dbReference>
<comment type="caution">
    <text evidence="7">The sequence shown here is derived from an EMBL/GenBank/DDBJ whole genome shotgun (WGS) entry which is preliminary data.</text>
</comment>
<keyword evidence="5" id="KW-0949">S-adenosyl-L-methionine</keyword>
<evidence type="ECO:0000256" key="1">
    <source>
        <dbReference type="ARBA" id="ARBA00001541"/>
    </source>
</evidence>
<feature type="domain" description="CheR-type methyltransferase" evidence="6">
    <location>
        <begin position="36"/>
        <end position="293"/>
    </location>
</feature>
<reference evidence="7 8" key="1">
    <citation type="submission" date="2023-07" db="EMBL/GenBank/DDBJ databases">
        <title>Genomic Encyclopedia of Type Strains, Phase IV (KMG-IV): sequencing the most valuable type-strain genomes for metagenomic binning, comparative biology and taxonomic classification.</title>
        <authorList>
            <person name="Goeker M."/>
        </authorList>
    </citation>
    <scope>NUCLEOTIDE SEQUENCE [LARGE SCALE GENOMIC DNA]</scope>
    <source>
        <strain evidence="7 8">DSM 16980</strain>
    </source>
</reference>
<keyword evidence="3 7" id="KW-0489">Methyltransferase</keyword>
<dbReference type="SUPFAM" id="SSF47757">
    <property type="entry name" value="Chemotaxis receptor methyltransferase CheR, N-terminal domain"/>
    <property type="match status" value="1"/>
</dbReference>
<dbReference type="Proteomes" id="UP001239167">
    <property type="component" value="Unassembled WGS sequence"/>
</dbReference>
<keyword evidence="4 7" id="KW-0808">Transferase</keyword>
<dbReference type="Pfam" id="PF03705">
    <property type="entry name" value="CheR_N"/>
    <property type="match status" value="1"/>
</dbReference>
<dbReference type="Gene3D" id="1.10.155.10">
    <property type="entry name" value="Chemotaxis receptor methyltransferase CheR, N-terminal domain"/>
    <property type="match status" value="1"/>
</dbReference>
<evidence type="ECO:0000256" key="4">
    <source>
        <dbReference type="ARBA" id="ARBA00022679"/>
    </source>
</evidence>
<dbReference type="PANTHER" id="PTHR24422">
    <property type="entry name" value="CHEMOTAXIS PROTEIN METHYLTRANSFERASE"/>
    <property type="match status" value="1"/>
</dbReference>
<proteinExistence type="predicted"/>
<organism evidence="7 8">
    <name type="scientific">Pectinatus haikarae</name>
    <dbReference type="NCBI Taxonomy" id="349096"/>
    <lineage>
        <taxon>Bacteria</taxon>
        <taxon>Bacillati</taxon>
        <taxon>Bacillota</taxon>
        <taxon>Negativicutes</taxon>
        <taxon>Selenomonadales</taxon>
        <taxon>Selenomonadaceae</taxon>
        <taxon>Pectinatus</taxon>
    </lineage>
</organism>
<evidence type="ECO:0000313" key="7">
    <source>
        <dbReference type="EMBL" id="MDQ0204334.1"/>
    </source>
</evidence>
<evidence type="ECO:0000256" key="2">
    <source>
        <dbReference type="ARBA" id="ARBA00012534"/>
    </source>
</evidence>